<accession>A0AAJ0LUL0</accession>
<dbReference type="PANTHER" id="PTHR43420">
    <property type="entry name" value="ACETYLTRANSFERASE"/>
    <property type="match status" value="1"/>
</dbReference>
<protein>
    <recommendedName>
        <fullName evidence="3">N-acetyltransferase domain-containing protein</fullName>
    </recommendedName>
</protein>
<dbReference type="EMBL" id="JAWDJX010000006">
    <property type="protein sequence ID" value="KAK3056179.1"/>
    <property type="molecule type" value="Genomic_DNA"/>
</dbReference>
<gene>
    <name evidence="4" type="ORF">LTR09_002685</name>
</gene>
<name>A0AAJ0LUL0_9PEZI</name>
<dbReference type="InterPro" id="IPR050680">
    <property type="entry name" value="YpeA/RimI_acetyltransf"/>
</dbReference>
<dbReference type="InterPro" id="IPR016181">
    <property type="entry name" value="Acyl_CoA_acyltransferase"/>
</dbReference>
<keyword evidence="2" id="KW-0012">Acyltransferase</keyword>
<reference evidence="4" key="1">
    <citation type="submission" date="2023-04" db="EMBL/GenBank/DDBJ databases">
        <title>Black Yeasts Isolated from many extreme environments.</title>
        <authorList>
            <person name="Coleine C."/>
            <person name="Stajich J.E."/>
            <person name="Selbmann L."/>
        </authorList>
    </citation>
    <scope>NUCLEOTIDE SEQUENCE</scope>
    <source>
        <strain evidence="4">CCFEE 5312</strain>
    </source>
</reference>
<keyword evidence="1" id="KW-0808">Transferase</keyword>
<evidence type="ECO:0000256" key="1">
    <source>
        <dbReference type="ARBA" id="ARBA00022679"/>
    </source>
</evidence>
<sequence>MAKGSTYRIVLIPKLTENDSNIEALAEKFRAFRLHSLQAAPDAFASTYEVESQRGLDHTIGRLINQKAAQFVALRSTGLDEDDTETLKDVDLLLGCEWVGMAVLLGPEEGDELSIPSANLDPFVQMTAGADTAYYNSTRLFESSSNTKDIHFHINGTFVSPSTRGSGLGGRLMDVAVRYGDDQAAKTGRQLRVTLSVYGHNTAAIHLYEKAGFKVVKETDSRSKPGSLAVHMQLDRLTPS</sequence>
<dbReference type="AlphaFoldDB" id="A0AAJ0LUL0"/>
<proteinExistence type="predicted"/>
<evidence type="ECO:0000256" key="2">
    <source>
        <dbReference type="ARBA" id="ARBA00023315"/>
    </source>
</evidence>
<comment type="caution">
    <text evidence="4">The sequence shown here is derived from an EMBL/GenBank/DDBJ whole genome shotgun (WGS) entry which is preliminary data.</text>
</comment>
<dbReference type="PROSITE" id="PS51186">
    <property type="entry name" value="GNAT"/>
    <property type="match status" value="1"/>
</dbReference>
<dbReference type="Proteomes" id="UP001271007">
    <property type="component" value="Unassembled WGS sequence"/>
</dbReference>
<evidence type="ECO:0000313" key="4">
    <source>
        <dbReference type="EMBL" id="KAK3056179.1"/>
    </source>
</evidence>
<dbReference type="SUPFAM" id="SSF55729">
    <property type="entry name" value="Acyl-CoA N-acyltransferases (Nat)"/>
    <property type="match status" value="1"/>
</dbReference>
<keyword evidence="5" id="KW-1185">Reference proteome</keyword>
<dbReference type="GO" id="GO:0016747">
    <property type="term" value="F:acyltransferase activity, transferring groups other than amino-acyl groups"/>
    <property type="evidence" value="ECO:0007669"/>
    <property type="project" value="InterPro"/>
</dbReference>
<dbReference type="InterPro" id="IPR000182">
    <property type="entry name" value="GNAT_dom"/>
</dbReference>
<dbReference type="Gene3D" id="3.40.630.30">
    <property type="match status" value="1"/>
</dbReference>
<dbReference type="Pfam" id="PF00583">
    <property type="entry name" value="Acetyltransf_1"/>
    <property type="match status" value="1"/>
</dbReference>
<evidence type="ECO:0000259" key="3">
    <source>
        <dbReference type="PROSITE" id="PS51186"/>
    </source>
</evidence>
<dbReference type="PANTHER" id="PTHR43420:SF47">
    <property type="entry name" value="N-ACETYLTRANSFERASE DOMAIN-CONTAINING PROTEIN"/>
    <property type="match status" value="1"/>
</dbReference>
<feature type="domain" description="N-acetyltransferase" evidence="3">
    <location>
        <begin position="82"/>
        <end position="237"/>
    </location>
</feature>
<organism evidence="4 5">
    <name type="scientific">Extremus antarcticus</name>
    <dbReference type="NCBI Taxonomy" id="702011"/>
    <lineage>
        <taxon>Eukaryota</taxon>
        <taxon>Fungi</taxon>
        <taxon>Dikarya</taxon>
        <taxon>Ascomycota</taxon>
        <taxon>Pezizomycotina</taxon>
        <taxon>Dothideomycetes</taxon>
        <taxon>Dothideomycetidae</taxon>
        <taxon>Mycosphaerellales</taxon>
        <taxon>Extremaceae</taxon>
        <taxon>Extremus</taxon>
    </lineage>
</organism>
<evidence type="ECO:0000313" key="5">
    <source>
        <dbReference type="Proteomes" id="UP001271007"/>
    </source>
</evidence>